<evidence type="ECO:0000259" key="10">
    <source>
        <dbReference type="Pfam" id="PF05649"/>
    </source>
</evidence>
<comment type="caution">
    <text evidence="11">The sequence shown here is derived from an EMBL/GenBank/DDBJ whole genome shotgun (WGS) entry which is preliminary data.</text>
</comment>
<dbReference type="AlphaFoldDB" id="A0AAW0XI75"/>
<dbReference type="InterPro" id="IPR042089">
    <property type="entry name" value="Peptidase_M13_dom_2"/>
</dbReference>
<gene>
    <name evidence="11" type="ORF">OTU49_003025</name>
</gene>
<dbReference type="Gene3D" id="1.10.1380.10">
    <property type="entry name" value="Neutral endopeptidase , domain2"/>
    <property type="match status" value="1"/>
</dbReference>
<dbReference type="PANTHER" id="PTHR11733">
    <property type="entry name" value="ZINC METALLOPROTEASE FAMILY M13 NEPRILYSIN-RELATED"/>
    <property type="match status" value="1"/>
</dbReference>
<dbReference type="GO" id="GO:0004222">
    <property type="term" value="F:metalloendopeptidase activity"/>
    <property type="evidence" value="ECO:0007669"/>
    <property type="project" value="InterPro"/>
</dbReference>
<dbReference type="PANTHER" id="PTHR11733:SF237">
    <property type="entry name" value="NEPRILYSIN-LIKE 4"/>
    <property type="match status" value="1"/>
</dbReference>
<evidence type="ECO:0000256" key="7">
    <source>
        <dbReference type="ARBA" id="ARBA00023049"/>
    </source>
</evidence>
<dbReference type="InterPro" id="IPR000718">
    <property type="entry name" value="Peptidase_M13"/>
</dbReference>
<dbReference type="InterPro" id="IPR024079">
    <property type="entry name" value="MetalloPept_cat_dom_sf"/>
</dbReference>
<dbReference type="PROSITE" id="PS51885">
    <property type="entry name" value="NEPRILYSIN"/>
    <property type="match status" value="1"/>
</dbReference>
<feature type="domain" description="Peptidase M13 N-terminal" evidence="10">
    <location>
        <begin position="198"/>
        <end position="592"/>
    </location>
</feature>
<dbReference type="InterPro" id="IPR008753">
    <property type="entry name" value="Peptidase_M13_N"/>
</dbReference>
<evidence type="ECO:0000256" key="6">
    <source>
        <dbReference type="ARBA" id="ARBA00022833"/>
    </source>
</evidence>
<dbReference type="Gene3D" id="3.40.390.10">
    <property type="entry name" value="Collagenase (Catalytic Domain)"/>
    <property type="match status" value="1"/>
</dbReference>
<keyword evidence="3" id="KW-0645">Protease</keyword>
<accession>A0AAW0XI75</accession>
<feature type="non-terminal residue" evidence="11">
    <location>
        <position position="1"/>
    </location>
</feature>
<reference evidence="11 12" key="1">
    <citation type="journal article" date="2024" name="BMC Genomics">
        <title>Genome assembly of redclaw crayfish (Cherax quadricarinatus) provides insights into its immune adaptation and hypoxia tolerance.</title>
        <authorList>
            <person name="Liu Z."/>
            <person name="Zheng J."/>
            <person name="Li H."/>
            <person name="Fang K."/>
            <person name="Wang S."/>
            <person name="He J."/>
            <person name="Zhou D."/>
            <person name="Weng S."/>
            <person name="Chi M."/>
            <person name="Gu Z."/>
            <person name="He J."/>
            <person name="Li F."/>
            <person name="Wang M."/>
        </authorList>
    </citation>
    <scope>NUCLEOTIDE SEQUENCE [LARGE SCALE GENOMIC DNA]</scope>
    <source>
        <strain evidence="11">ZL_2023a</strain>
    </source>
</reference>
<evidence type="ECO:0000256" key="5">
    <source>
        <dbReference type="ARBA" id="ARBA00022801"/>
    </source>
</evidence>
<name>A0AAW0XI75_CHEQU</name>
<dbReference type="PRINTS" id="PR00786">
    <property type="entry name" value="NEPRILYSIN"/>
</dbReference>
<comment type="cofactor">
    <cofactor evidence="1">
        <name>Zn(2+)</name>
        <dbReference type="ChEBI" id="CHEBI:29105"/>
    </cofactor>
</comment>
<dbReference type="InterPro" id="IPR018497">
    <property type="entry name" value="Peptidase_M13_C"/>
</dbReference>
<evidence type="ECO:0000256" key="2">
    <source>
        <dbReference type="ARBA" id="ARBA00007357"/>
    </source>
</evidence>
<feature type="region of interest" description="Disordered" evidence="8">
    <location>
        <begin position="122"/>
        <end position="142"/>
    </location>
</feature>
<organism evidence="11 12">
    <name type="scientific">Cherax quadricarinatus</name>
    <name type="common">Australian red claw crayfish</name>
    <dbReference type="NCBI Taxonomy" id="27406"/>
    <lineage>
        <taxon>Eukaryota</taxon>
        <taxon>Metazoa</taxon>
        <taxon>Ecdysozoa</taxon>
        <taxon>Arthropoda</taxon>
        <taxon>Crustacea</taxon>
        <taxon>Multicrustacea</taxon>
        <taxon>Malacostraca</taxon>
        <taxon>Eumalacostraca</taxon>
        <taxon>Eucarida</taxon>
        <taxon>Decapoda</taxon>
        <taxon>Pleocyemata</taxon>
        <taxon>Astacidea</taxon>
        <taxon>Parastacoidea</taxon>
        <taxon>Parastacidae</taxon>
        <taxon>Cherax</taxon>
    </lineage>
</organism>
<dbReference type="Pfam" id="PF01431">
    <property type="entry name" value="Peptidase_M13"/>
    <property type="match status" value="1"/>
</dbReference>
<keyword evidence="4" id="KW-0479">Metal-binding</keyword>
<evidence type="ECO:0000256" key="1">
    <source>
        <dbReference type="ARBA" id="ARBA00001947"/>
    </source>
</evidence>
<feature type="domain" description="Peptidase M13 C-terminal" evidence="9">
    <location>
        <begin position="650"/>
        <end position="857"/>
    </location>
</feature>
<keyword evidence="7" id="KW-0482">Metalloprotease</keyword>
<evidence type="ECO:0000259" key="9">
    <source>
        <dbReference type="Pfam" id="PF01431"/>
    </source>
</evidence>
<dbReference type="SUPFAM" id="SSF55486">
    <property type="entry name" value="Metalloproteases ('zincins'), catalytic domain"/>
    <property type="match status" value="1"/>
</dbReference>
<evidence type="ECO:0000313" key="12">
    <source>
        <dbReference type="Proteomes" id="UP001445076"/>
    </source>
</evidence>
<evidence type="ECO:0000313" key="11">
    <source>
        <dbReference type="EMBL" id="KAK8740079.1"/>
    </source>
</evidence>
<comment type="similarity">
    <text evidence="2">Belongs to the peptidase M13 family.</text>
</comment>
<dbReference type="GO" id="GO:0005886">
    <property type="term" value="C:plasma membrane"/>
    <property type="evidence" value="ECO:0007669"/>
    <property type="project" value="TreeGrafter"/>
</dbReference>
<protein>
    <recommendedName>
        <fullName evidence="13">Endothelin-converting enzyme 1</fullName>
    </recommendedName>
</protein>
<proteinExistence type="inferred from homology"/>
<evidence type="ECO:0000256" key="8">
    <source>
        <dbReference type="SAM" id="MobiDB-lite"/>
    </source>
</evidence>
<keyword evidence="12" id="KW-1185">Reference proteome</keyword>
<sequence>PLTYLGRSQLGAPAAGEVINPLRQLNQQTQQDNGETTHTLKAKEHQFEEVWEPLEKTEALYIGSHRSHGFSLQDTSLQHSPNPNFQEETVLLEKVEEHDRPKRTHVKDKHQGFVEETVEVEVPNEHDGSKHPKLVVKPPVPNKKILDTSSSEKKVKDKMESTRLPTTRLASGQRVCETPECSTAATRILESLDLSVNPCDNFYEFACGGWINKHPIPESGETGTFDEAGDKLDKRLHLILETPAVPSDPEPIHMIHTFYDSCLDTDTLDSLGLAPLDPLLAGQGGWPMVEDSWDPSTFTLSTALNNLRDLSVFPLVAVGVDLDVEDVQTKIIYIDAGTVPLGVSIMDDPIEAVVGPYSTLMTDAAKLYRDYKSSSVTDEDIQKQVQDVIDFEIAFSKIVIKAVNETTDNNWRTNVTGVQTDTDAGTPGQFEWLAFLKEMFTDTGITITSEEPVISFKGPFFTDLSNLLAATDTKTLANAVGWWWLYELQLETTYAMRNISLQFSHALSGQQELPPRWQHCMDQVNYNLGFALSREYVDQFMADTVKPEATELVEDIRSAYASLLDENTWMLPEDLVVAKEKLEAIDPFVSYPDWIMDDAQLTLAYEDLEIVNEKHVENLINIGAWYDLHSLASLREEPEHSFLFPPTVVNAFYNPQENTITILAGILQSPFYSHNSLSALNYGGIGMVIGHEMTHGFDNTGRQFDKYGNLRQWWSNTTIQAYNTRAQCFIDQYDAYVPPELSTVGLNISINGHQTEGENIADNGGIREAFRAYQLYVERYGEEPRLPGLDEFDPNHLFYLGFANVWCEHKTAEVVLMQLYGDAHSPGRFRVLGPLSNDEQFSQVWGCPAGSAMNRGDNRCLLW</sequence>
<keyword evidence="5" id="KW-0378">Hydrolase</keyword>
<dbReference type="Proteomes" id="UP001445076">
    <property type="component" value="Unassembled WGS sequence"/>
</dbReference>
<dbReference type="GO" id="GO:0046872">
    <property type="term" value="F:metal ion binding"/>
    <property type="evidence" value="ECO:0007669"/>
    <property type="project" value="UniProtKB-KW"/>
</dbReference>
<evidence type="ECO:0008006" key="13">
    <source>
        <dbReference type="Google" id="ProtNLM"/>
    </source>
</evidence>
<evidence type="ECO:0000256" key="3">
    <source>
        <dbReference type="ARBA" id="ARBA00022670"/>
    </source>
</evidence>
<evidence type="ECO:0000256" key="4">
    <source>
        <dbReference type="ARBA" id="ARBA00022723"/>
    </source>
</evidence>
<dbReference type="GO" id="GO:0016485">
    <property type="term" value="P:protein processing"/>
    <property type="evidence" value="ECO:0007669"/>
    <property type="project" value="TreeGrafter"/>
</dbReference>
<dbReference type="EMBL" id="JARKIK010000034">
    <property type="protein sequence ID" value="KAK8740079.1"/>
    <property type="molecule type" value="Genomic_DNA"/>
</dbReference>
<dbReference type="Pfam" id="PF05649">
    <property type="entry name" value="Peptidase_M13_N"/>
    <property type="match status" value="1"/>
</dbReference>
<dbReference type="CDD" id="cd08662">
    <property type="entry name" value="M13"/>
    <property type="match status" value="1"/>
</dbReference>
<keyword evidence="6" id="KW-0862">Zinc</keyword>